<accession>A0AAE0GM23</accession>
<dbReference type="InterPro" id="IPR029063">
    <property type="entry name" value="SAM-dependent_MTases_sf"/>
</dbReference>
<feature type="signal peptide" evidence="1">
    <location>
        <begin position="1"/>
        <end position="26"/>
    </location>
</feature>
<protein>
    <recommendedName>
        <fullName evidence="4">Methyltransferase domain-containing protein</fullName>
    </recommendedName>
</protein>
<dbReference type="AlphaFoldDB" id="A0AAE0GM23"/>
<gene>
    <name evidence="2" type="ORF">CYMTET_11755</name>
</gene>
<dbReference type="EMBL" id="LGRX02004408">
    <property type="protein sequence ID" value="KAK3280403.1"/>
    <property type="molecule type" value="Genomic_DNA"/>
</dbReference>
<dbReference type="Proteomes" id="UP001190700">
    <property type="component" value="Unassembled WGS sequence"/>
</dbReference>
<evidence type="ECO:0008006" key="4">
    <source>
        <dbReference type="Google" id="ProtNLM"/>
    </source>
</evidence>
<name>A0AAE0GM23_9CHLO</name>
<keyword evidence="3" id="KW-1185">Reference proteome</keyword>
<dbReference type="SUPFAM" id="SSF53335">
    <property type="entry name" value="S-adenosyl-L-methionine-dependent methyltransferases"/>
    <property type="match status" value="1"/>
</dbReference>
<reference evidence="2 3" key="1">
    <citation type="journal article" date="2015" name="Genome Biol. Evol.">
        <title>Comparative Genomics of a Bacterivorous Green Alga Reveals Evolutionary Causalities and Consequences of Phago-Mixotrophic Mode of Nutrition.</title>
        <authorList>
            <person name="Burns J.A."/>
            <person name="Paasch A."/>
            <person name="Narechania A."/>
            <person name="Kim E."/>
        </authorList>
    </citation>
    <scope>NUCLEOTIDE SEQUENCE [LARGE SCALE GENOMIC DNA]</scope>
    <source>
        <strain evidence="2 3">PLY_AMNH</strain>
    </source>
</reference>
<dbReference type="Gene3D" id="3.40.50.150">
    <property type="entry name" value="Vaccinia Virus protein VP39"/>
    <property type="match status" value="1"/>
</dbReference>
<feature type="chain" id="PRO_5042095241" description="Methyltransferase domain-containing protein" evidence="1">
    <location>
        <begin position="27"/>
        <end position="353"/>
    </location>
</feature>
<organism evidence="2 3">
    <name type="scientific">Cymbomonas tetramitiformis</name>
    <dbReference type="NCBI Taxonomy" id="36881"/>
    <lineage>
        <taxon>Eukaryota</taxon>
        <taxon>Viridiplantae</taxon>
        <taxon>Chlorophyta</taxon>
        <taxon>Pyramimonadophyceae</taxon>
        <taxon>Pyramimonadales</taxon>
        <taxon>Pyramimonadaceae</taxon>
        <taxon>Cymbomonas</taxon>
    </lineage>
</organism>
<proteinExistence type="predicted"/>
<keyword evidence="1" id="KW-0732">Signal</keyword>
<evidence type="ECO:0000256" key="1">
    <source>
        <dbReference type="SAM" id="SignalP"/>
    </source>
</evidence>
<sequence>MCFSKLSLSVFAFLAYFAGLTRQLLSDRGVDVVTEGRYADWEVSLTQIKEAGDFCAWPFYCAALDAEQQDRSMDATIQNKTFLDSLKFRINSEGVKYMLLGGGCSTRRATRAFKQLYADDLKYVSFSHELARVYRHLRRMECEPEFIRNFMTSVSDSEVDPGGWGLLFAKSFLEGLHSRPSLAKAVGKLQRSTTSKYIMLGSNTGNEAFYAHFGLGVPRVLGVDINCDLVAAANEVKSELAADGIDFMCSDALDFDYTCQDISIVYIDDDGWDEDVLHRLTTKLDAEVARGTLVISWQAYLSLPHWKELKGFPLDATWTIGLDEAEASAVRVHLWRKETPRAISDLSCGRDEL</sequence>
<comment type="caution">
    <text evidence="2">The sequence shown here is derived from an EMBL/GenBank/DDBJ whole genome shotgun (WGS) entry which is preliminary data.</text>
</comment>
<evidence type="ECO:0000313" key="3">
    <source>
        <dbReference type="Proteomes" id="UP001190700"/>
    </source>
</evidence>
<evidence type="ECO:0000313" key="2">
    <source>
        <dbReference type="EMBL" id="KAK3280403.1"/>
    </source>
</evidence>